<accession>A0A0D6EH14</accession>
<dbReference type="InterPro" id="IPR051316">
    <property type="entry name" value="Zinc-reg_GTPase_activator"/>
</dbReference>
<protein>
    <submittedName>
        <fullName evidence="11">SPOSA6832_00817-mRNA-1:cds</fullName>
    </submittedName>
</protein>
<evidence type="ECO:0000313" key="12">
    <source>
        <dbReference type="Proteomes" id="UP000243876"/>
    </source>
</evidence>
<evidence type="ECO:0000256" key="6">
    <source>
        <dbReference type="ARBA" id="ARBA00034320"/>
    </source>
</evidence>
<dbReference type="Pfam" id="PF02492">
    <property type="entry name" value="cobW"/>
    <property type="match status" value="1"/>
</dbReference>
<keyword evidence="1" id="KW-0547">Nucleotide-binding</keyword>
<dbReference type="PANTHER" id="PTHR13748:SF31">
    <property type="entry name" value="ZINC-REGULATED GTPASE METALLOPROTEIN ACTIVATOR 1A-RELATED"/>
    <property type="match status" value="1"/>
</dbReference>
<keyword evidence="4" id="KW-0342">GTP-binding</keyword>
<feature type="domain" description="CobW C-terminal" evidence="10">
    <location>
        <begin position="382"/>
        <end position="448"/>
    </location>
</feature>
<keyword evidence="3" id="KW-0862">Zinc</keyword>
<comment type="catalytic activity">
    <reaction evidence="7">
        <text>GTP + H2O = GDP + phosphate + H(+)</text>
        <dbReference type="Rhea" id="RHEA:19669"/>
        <dbReference type="ChEBI" id="CHEBI:15377"/>
        <dbReference type="ChEBI" id="CHEBI:15378"/>
        <dbReference type="ChEBI" id="CHEBI:37565"/>
        <dbReference type="ChEBI" id="CHEBI:43474"/>
        <dbReference type="ChEBI" id="CHEBI:58189"/>
    </reaction>
    <physiologicalReaction direction="left-to-right" evidence="7">
        <dbReference type="Rhea" id="RHEA:19670"/>
    </physiologicalReaction>
</comment>
<dbReference type="SUPFAM" id="SSF52540">
    <property type="entry name" value="P-loop containing nucleoside triphosphate hydrolases"/>
    <property type="match status" value="1"/>
</dbReference>
<dbReference type="InterPro" id="IPR003495">
    <property type="entry name" value="CobW/HypB/UreG_nucleotide-bd"/>
</dbReference>
<sequence>MTRNWPQEVVPSPFARYLGSCSICLDWTAMVFTEIPTRSEPLAVPDDSDDEVPELVEEHRKVPMTIVTGYLGSGKSTLLDYILRTQHGRRIAVIMNEFGDTSDIDIDQLDRTAKAISVQTDDALVEEWLELNNGCLCCSVRDTGLSAIISLMEKKGRFDQIVLETTGLADPAPIIQAFWNEPALNLDVALDAVVAVVDAAGIEKQLRDPRSDGSYNEAQRQVATADVILLNKVDLVTLSDVSRIDSINSTAVIHRTTRSTLDLSLLLDLNMYATPDAPIHQRTLAPFAQPDPSSSCDRCADDPSHSHSHPQPYPPRATSSPHANDISSVTIPLPVLPTVETGVFHHLVSALIWDGHLPRLSASSCASAPSTPCPEAGAREPQLDLLRAKAFLRTTDGRSFILQGVRDVFDVAEVPDASATISDVQPKLVLIGRGLGEPDQVRKRFLGALQRGLAEEEEGDEEAE</sequence>
<dbReference type="Gene3D" id="3.40.50.300">
    <property type="entry name" value="P-loop containing nucleotide triphosphate hydrolases"/>
    <property type="match status" value="1"/>
</dbReference>
<evidence type="ECO:0000313" key="11">
    <source>
        <dbReference type="EMBL" id="CEQ39307.1"/>
    </source>
</evidence>
<dbReference type="InterPro" id="IPR036627">
    <property type="entry name" value="CobW-likC_sf"/>
</dbReference>
<dbReference type="GO" id="GO:0005737">
    <property type="term" value="C:cytoplasm"/>
    <property type="evidence" value="ECO:0007669"/>
    <property type="project" value="TreeGrafter"/>
</dbReference>
<dbReference type="GO" id="GO:0016787">
    <property type="term" value="F:hydrolase activity"/>
    <property type="evidence" value="ECO:0007669"/>
    <property type="project" value="UniProtKB-KW"/>
</dbReference>
<proteinExistence type="inferred from homology"/>
<evidence type="ECO:0000256" key="4">
    <source>
        <dbReference type="ARBA" id="ARBA00023134"/>
    </source>
</evidence>
<dbReference type="Pfam" id="PF07683">
    <property type="entry name" value="CobW_C"/>
    <property type="match status" value="1"/>
</dbReference>
<evidence type="ECO:0000256" key="8">
    <source>
        <dbReference type="SAM" id="MobiDB-lite"/>
    </source>
</evidence>
<evidence type="ECO:0000256" key="5">
    <source>
        <dbReference type="ARBA" id="ARBA00023186"/>
    </source>
</evidence>
<dbReference type="AlphaFoldDB" id="A0A0D6EH14"/>
<dbReference type="OrthoDB" id="258627at2759"/>
<dbReference type="Gene3D" id="3.30.1220.10">
    <property type="entry name" value="CobW-like, C-terminal domain"/>
    <property type="match status" value="1"/>
</dbReference>
<dbReference type="PANTHER" id="PTHR13748">
    <property type="entry name" value="COBW-RELATED"/>
    <property type="match status" value="1"/>
</dbReference>
<keyword evidence="5" id="KW-0143">Chaperone</keyword>
<keyword evidence="2" id="KW-0378">Hydrolase</keyword>
<feature type="region of interest" description="Disordered" evidence="8">
    <location>
        <begin position="285"/>
        <end position="324"/>
    </location>
</feature>
<dbReference type="InterPro" id="IPR027417">
    <property type="entry name" value="P-loop_NTPase"/>
</dbReference>
<evidence type="ECO:0000256" key="7">
    <source>
        <dbReference type="ARBA" id="ARBA00049117"/>
    </source>
</evidence>
<evidence type="ECO:0000256" key="2">
    <source>
        <dbReference type="ARBA" id="ARBA00022801"/>
    </source>
</evidence>
<gene>
    <name evidence="11" type="primary">SPOSA6832_00817</name>
</gene>
<dbReference type="InterPro" id="IPR011629">
    <property type="entry name" value="CobW-like_C"/>
</dbReference>
<reference evidence="12" key="1">
    <citation type="submission" date="2015-02" db="EMBL/GenBank/DDBJ databases">
        <authorList>
            <person name="Gon?alves P."/>
        </authorList>
    </citation>
    <scope>NUCLEOTIDE SEQUENCE [LARGE SCALE GENOMIC DNA]</scope>
</reference>
<evidence type="ECO:0000259" key="10">
    <source>
        <dbReference type="Pfam" id="PF07683"/>
    </source>
</evidence>
<comment type="similarity">
    <text evidence="6">Belongs to the SIMIBI class G3E GTPase family. ZNG1 subfamily.</text>
</comment>
<feature type="domain" description="CobW/HypB/UreG nucleotide-binding" evidence="9">
    <location>
        <begin position="63"/>
        <end position="243"/>
    </location>
</feature>
<dbReference type="EMBL" id="CENE01000002">
    <property type="protein sequence ID" value="CEQ39307.1"/>
    <property type="molecule type" value="Genomic_DNA"/>
</dbReference>
<keyword evidence="12" id="KW-1185">Reference proteome</keyword>
<dbReference type="GO" id="GO:0005525">
    <property type="term" value="F:GTP binding"/>
    <property type="evidence" value="ECO:0007669"/>
    <property type="project" value="UniProtKB-KW"/>
</dbReference>
<evidence type="ECO:0000256" key="3">
    <source>
        <dbReference type="ARBA" id="ARBA00022833"/>
    </source>
</evidence>
<dbReference type="CDD" id="cd03112">
    <property type="entry name" value="CobW-like"/>
    <property type="match status" value="1"/>
</dbReference>
<evidence type="ECO:0000259" key="9">
    <source>
        <dbReference type="Pfam" id="PF02492"/>
    </source>
</evidence>
<dbReference type="Proteomes" id="UP000243876">
    <property type="component" value="Unassembled WGS sequence"/>
</dbReference>
<evidence type="ECO:0000256" key="1">
    <source>
        <dbReference type="ARBA" id="ARBA00022741"/>
    </source>
</evidence>
<organism evidence="11 12">
    <name type="scientific">Sporidiobolus salmonicolor</name>
    <name type="common">Yeast-like fungus</name>
    <name type="synonym">Sporobolomyces salmonicolor</name>
    <dbReference type="NCBI Taxonomy" id="5005"/>
    <lineage>
        <taxon>Eukaryota</taxon>
        <taxon>Fungi</taxon>
        <taxon>Dikarya</taxon>
        <taxon>Basidiomycota</taxon>
        <taxon>Pucciniomycotina</taxon>
        <taxon>Microbotryomycetes</taxon>
        <taxon>Sporidiobolales</taxon>
        <taxon>Sporidiobolaceae</taxon>
        <taxon>Sporobolomyces</taxon>
    </lineage>
</organism>
<name>A0A0D6EH14_SPOSA</name>